<protein>
    <submittedName>
        <fullName evidence="1">Alpha beta fold family hydrolase</fullName>
    </submittedName>
</protein>
<evidence type="ECO:0000313" key="2">
    <source>
        <dbReference type="Proteomes" id="UP000051155"/>
    </source>
</evidence>
<dbReference type="AlphaFoldDB" id="A0A0R1Q2Q7"/>
<name>A0A0R1Q2Q7_9LACO</name>
<organism evidence="1 2">
    <name type="scientific">Liquorilactobacillus uvarum DSM 19971</name>
    <dbReference type="NCBI Taxonomy" id="1423812"/>
    <lineage>
        <taxon>Bacteria</taxon>
        <taxon>Bacillati</taxon>
        <taxon>Bacillota</taxon>
        <taxon>Bacilli</taxon>
        <taxon>Lactobacillales</taxon>
        <taxon>Lactobacillaceae</taxon>
        <taxon>Liquorilactobacillus</taxon>
    </lineage>
</organism>
<dbReference type="SUPFAM" id="SSF53474">
    <property type="entry name" value="alpha/beta-Hydrolases"/>
    <property type="match status" value="1"/>
</dbReference>
<reference evidence="1 2" key="1">
    <citation type="journal article" date="2015" name="Genome Announc.">
        <title>Expanding the biotechnology potential of lactobacilli through comparative genomics of 213 strains and associated genera.</title>
        <authorList>
            <person name="Sun Z."/>
            <person name="Harris H.M."/>
            <person name="McCann A."/>
            <person name="Guo C."/>
            <person name="Argimon S."/>
            <person name="Zhang W."/>
            <person name="Yang X."/>
            <person name="Jeffery I.B."/>
            <person name="Cooney J.C."/>
            <person name="Kagawa T.F."/>
            <person name="Liu W."/>
            <person name="Song Y."/>
            <person name="Salvetti E."/>
            <person name="Wrobel A."/>
            <person name="Rasinkangas P."/>
            <person name="Parkhill J."/>
            <person name="Rea M.C."/>
            <person name="O'Sullivan O."/>
            <person name="Ritari J."/>
            <person name="Douillard F.P."/>
            <person name="Paul Ross R."/>
            <person name="Yang R."/>
            <person name="Briner A.E."/>
            <person name="Felis G.E."/>
            <person name="de Vos W.M."/>
            <person name="Barrangou R."/>
            <person name="Klaenhammer T.R."/>
            <person name="Caufield P.W."/>
            <person name="Cui Y."/>
            <person name="Zhang H."/>
            <person name="O'Toole P.W."/>
        </authorList>
    </citation>
    <scope>NUCLEOTIDE SEQUENCE [LARGE SCALE GENOMIC DNA]</scope>
    <source>
        <strain evidence="1 2">DSM 19971</strain>
    </source>
</reference>
<gene>
    <name evidence="1" type="ORF">FD20_GL000695</name>
</gene>
<dbReference type="STRING" id="1423812.FD20_GL000695"/>
<dbReference type="EMBL" id="AZEG01000016">
    <property type="protein sequence ID" value="KRL37092.1"/>
    <property type="molecule type" value="Genomic_DNA"/>
</dbReference>
<dbReference type="PATRIC" id="fig|1423812.3.peg.755"/>
<keyword evidence="1" id="KW-0378">Hydrolase</keyword>
<keyword evidence="2" id="KW-1185">Reference proteome</keyword>
<accession>A0A0R1Q2Q7</accession>
<dbReference type="Proteomes" id="UP000051155">
    <property type="component" value="Unassembled WGS sequence"/>
</dbReference>
<dbReference type="Gene3D" id="3.40.50.1820">
    <property type="entry name" value="alpha/beta hydrolase"/>
    <property type="match status" value="1"/>
</dbReference>
<dbReference type="GO" id="GO:0016787">
    <property type="term" value="F:hydrolase activity"/>
    <property type="evidence" value="ECO:0007669"/>
    <property type="project" value="UniProtKB-KW"/>
</dbReference>
<proteinExistence type="predicted"/>
<evidence type="ECO:0000313" key="1">
    <source>
        <dbReference type="EMBL" id="KRL37092.1"/>
    </source>
</evidence>
<dbReference type="RefSeq" id="WP_235807742.1">
    <property type="nucleotide sequence ID" value="NZ_AZEG01000016.1"/>
</dbReference>
<dbReference type="InterPro" id="IPR029058">
    <property type="entry name" value="AB_hydrolase_fold"/>
</dbReference>
<comment type="caution">
    <text evidence="1">The sequence shown here is derived from an EMBL/GenBank/DDBJ whole genome shotgun (WGS) entry which is preliminary data.</text>
</comment>
<sequence length="149" mass="18089">MFKQYVENEQFNLQINRFINDEFENDPVVQQDLETIVPQLKDTESWYKAWFQKAQERELDGQWSISSAYYQAAEFYLNSDDPRDQFVYEKYRTNFYKGYTDFEYESYKVPYENSYLPVVKLITPGATKNLLFFAGFDSYMEEMVKWHIL</sequence>